<evidence type="ECO:0000256" key="6">
    <source>
        <dbReference type="ARBA" id="ARBA00022989"/>
    </source>
</evidence>
<dbReference type="Pfam" id="PF01094">
    <property type="entry name" value="ANF_receptor"/>
    <property type="match status" value="1"/>
</dbReference>
<keyword evidence="20" id="KW-1185">Reference proteome</keyword>
<dbReference type="InterPro" id="IPR001054">
    <property type="entry name" value="A/G_cyclase"/>
</dbReference>
<dbReference type="GO" id="GO:0005886">
    <property type="term" value="C:plasma membrane"/>
    <property type="evidence" value="ECO:0007669"/>
    <property type="project" value="TreeGrafter"/>
</dbReference>
<dbReference type="GO" id="GO:0004016">
    <property type="term" value="F:adenylate cyclase activity"/>
    <property type="evidence" value="ECO:0007669"/>
    <property type="project" value="TreeGrafter"/>
</dbReference>
<evidence type="ECO:0000313" key="20">
    <source>
        <dbReference type="Proteomes" id="UP000516260"/>
    </source>
</evidence>
<keyword evidence="11 13" id="KW-0456">Lyase</keyword>
<dbReference type="InterPro" id="IPR001245">
    <property type="entry name" value="Ser-Thr/Tyr_kinase_cat_dom"/>
</dbReference>
<keyword evidence="6 15" id="KW-1133">Transmembrane helix</keyword>
<dbReference type="GO" id="GO:0007168">
    <property type="term" value="P:receptor guanylyl cyclase signaling pathway"/>
    <property type="evidence" value="ECO:0007669"/>
    <property type="project" value="TreeGrafter"/>
</dbReference>
<keyword evidence="7" id="KW-0342">GTP-binding</keyword>
<evidence type="ECO:0000256" key="10">
    <source>
        <dbReference type="ARBA" id="ARBA00023180"/>
    </source>
</evidence>
<feature type="chain" id="PRO_5021332597" description="Guanylate cyclase" evidence="16">
    <location>
        <begin position="23"/>
        <end position="1128"/>
    </location>
</feature>
<dbReference type="PANTHER" id="PTHR11920:SF483">
    <property type="entry name" value="GUANYLATE CYCLASE"/>
    <property type="match status" value="1"/>
</dbReference>
<dbReference type="SUPFAM" id="SSF55073">
    <property type="entry name" value="Nucleotide cyclase"/>
    <property type="match status" value="1"/>
</dbReference>
<feature type="domain" description="Protein kinase" evidence="17">
    <location>
        <begin position="379"/>
        <end position="727"/>
    </location>
</feature>
<name>A0A4Z2CCT6_9TELE</name>
<dbReference type="Gene3D" id="3.40.50.2300">
    <property type="match status" value="2"/>
</dbReference>
<dbReference type="GO" id="GO:0004672">
    <property type="term" value="F:protein kinase activity"/>
    <property type="evidence" value="ECO:0007669"/>
    <property type="project" value="InterPro"/>
</dbReference>
<keyword evidence="9" id="KW-0675">Receptor</keyword>
<keyword evidence="8 15" id="KW-0472">Membrane</keyword>
<evidence type="ECO:0000256" key="7">
    <source>
        <dbReference type="ARBA" id="ARBA00023134"/>
    </source>
</evidence>
<evidence type="ECO:0000256" key="5">
    <source>
        <dbReference type="ARBA" id="ARBA00022741"/>
    </source>
</evidence>
<dbReference type="InterPro" id="IPR000719">
    <property type="entry name" value="Prot_kinase_dom"/>
</dbReference>
<dbReference type="EMBL" id="SWLE01000002">
    <property type="protein sequence ID" value="TNN02009.1"/>
    <property type="molecule type" value="Genomic_DNA"/>
</dbReference>
<evidence type="ECO:0000256" key="4">
    <source>
        <dbReference type="ARBA" id="ARBA00022729"/>
    </source>
</evidence>
<evidence type="ECO:0000259" key="17">
    <source>
        <dbReference type="PROSITE" id="PS50011"/>
    </source>
</evidence>
<keyword evidence="10" id="KW-0325">Glycoprotein</keyword>
<keyword evidence="3 15" id="KW-0812">Transmembrane</keyword>
<dbReference type="CDD" id="cd07302">
    <property type="entry name" value="CHD"/>
    <property type="match status" value="1"/>
</dbReference>
<organism evidence="19 20">
    <name type="scientific">Takifugu bimaculatus</name>
    <dbReference type="NCBI Taxonomy" id="433685"/>
    <lineage>
        <taxon>Eukaryota</taxon>
        <taxon>Metazoa</taxon>
        <taxon>Chordata</taxon>
        <taxon>Craniata</taxon>
        <taxon>Vertebrata</taxon>
        <taxon>Euteleostomi</taxon>
        <taxon>Actinopterygii</taxon>
        <taxon>Neopterygii</taxon>
        <taxon>Teleostei</taxon>
        <taxon>Neoteleostei</taxon>
        <taxon>Acanthomorphata</taxon>
        <taxon>Eupercaria</taxon>
        <taxon>Tetraodontiformes</taxon>
        <taxon>Tetradontoidea</taxon>
        <taxon>Tetraodontidae</taxon>
        <taxon>Takifugu</taxon>
    </lineage>
</organism>
<dbReference type="GO" id="GO:0005525">
    <property type="term" value="F:GTP binding"/>
    <property type="evidence" value="ECO:0007669"/>
    <property type="project" value="UniProtKB-KW"/>
</dbReference>
<dbReference type="InterPro" id="IPR018297">
    <property type="entry name" value="A/G_cyclase_CS"/>
</dbReference>
<dbReference type="FunFam" id="3.30.70.1230:FF:000004">
    <property type="entry name" value="Guanylate cyclase"/>
    <property type="match status" value="1"/>
</dbReference>
<evidence type="ECO:0000256" key="8">
    <source>
        <dbReference type="ARBA" id="ARBA00023136"/>
    </source>
</evidence>
<comment type="catalytic activity">
    <reaction evidence="14">
        <text>GTP = 3',5'-cyclic GMP + diphosphate</text>
        <dbReference type="Rhea" id="RHEA:13665"/>
        <dbReference type="ChEBI" id="CHEBI:33019"/>
        <dbReference type="ChEBI" id="CHEBI:37565"/>
        <dbReference type="ChEBI" id="CHEBI:57746"/>
        <dbReference type="EC" id="4.6.1.2"/>
    </reaction>
</comment>
<dbReference type="PRINTS" id="PR00255">
    <property type="entry name" value="NATPEPTIDER"/>
</dbReference>
<dbReference type="InterPro" id="IPR001170">
    <property type="entry name" value="ANPR/GUC"/>
</dbReference>
<dbReference type="Pfam" id="PF00211">
    <property type="entry name" value="Guanylate_cyc"/>
    <property type="match status" value="1"/>
</dbReference>
<dbReference type="Pfam" id="PF07714">
    <property type="entry name" value="PK_Tyr_Ser-Thr"/>
    <property type="match status" value="1"/>
</dbReference>
<dbReference type="PROSITE" id="PS00452">
    <property type="entry name" value="GUANYLATE_CYCLASE_1"/>
    <property type="match status" value="1"/>
</dbReference>
<dbReference type="AlphaFoldDB" id="A0A4Z2CCT6"/>
<dbReference type="Proteomes" id="UP000516260">
    <property type="component" value="Chromosome 10"/>
</dbReference>
<evidence type="ECO:0000256" key="15">
    <source>
        <dbReference type="SAM" id="Phobius"/>
    </source>
</evidence>
<comment type="subcellular location">
    <subcellularLocation>
        <location evidence="1">Membrane</location>
        <topology evidence="1">Single-pass type I membrane protein</topology>
    </subcellularLocation>
</comment>
<dbReference type="SUPFAM" id="SSF53822">
    <property type="entry name" value="Periplasmic binding protein-like I"/>
    <property type="match status" value="1"/>
</dbReference>
<dbReference type="PROSITE" id="PS50011">
    <property type="entry name" value="PROTEIN_KINASE_DOM"/>
    <property type="match status" value="1"/>
</dbReference>
<evidence type="ECO:0000256" key="1">
    <source>
        <dbReference type="ARBA" id="ARBA00004479"/>
    </source>
</evidence>
<evidence type="ECO:0000256" key="14">
    <source>
        <dbReference type="RuleBase" id="RU003431"/>
    </source>
</evidence>
<dbReference type="InterPro" id="IPR011009">
    <property type="entry name" value="Kinase-like_dom_sf"/>
</dbReference>
<protein>
    <recommendedName>
        <fullName evidence="2 14">Guanylate cyclase</fullName>
        <ecNumber evidence="2 14">4.6.1.2</ecNumber>
    </recommendedName>
</protein>
<dbReference type="Gene3D" id="1.10.510.10">
    <property type="entry name" value="Transferase(Phosphotransferase) domain 1"/>
    <property type="match status" value="1"/>
</dbReference>
<dbReference type="PROSITE" id="PS50125">
    <property type="entry name" value="GUANYLATE_CYCLASE_2"/>
    <property type="match status" value="1"/>
</dbReference>
<gene>
    <name evidence="19" type="ORF">fugu_009496</name>
</gene>
<evidence type="ECO:0000256" key="3">
    <source>
        <dbReference type="ARBA" id="ARBA00022692"/>
    </source>
</evidence>
<comment type="caution">
    <text evidence="19">The sequence shown here is derived from an EMBL/GenBank/DDBJ whole genome shotgun (WGS) entry which is preliminary data.</text>
</comment>
<dbReference type="InterPro" id="IPR001828">
    <property type="entry name" value="ANF_lig-bd_rcpt"/>
</dbReference>
<feature type="domain" description="Guanylate cyclase" evidence="18">
    <location>
        <begin position="942"/>
        <end position="1072"/>
    </location>
</feature>
<evidence type="ECO:0000256" key="16">
    <source>
        <dbReference type="SAM" id="SignalP"/>
    </source>
</evidence>
<dbReference type="InterPro" id="IPR050401">
    <property type="entry name" value="Cyclic_nucleotide_synthase"/>
</dbReference>
<feature type="signal peptide" evidence="16">
    <location>
        <begin position="1"/>
        <end position="22"/>
    </location>
</feature>
<dbReference type="InterPro" id="IPR029787">
    <property type="entry name" value="Nucleotide_cyclase"/>
</dbReference>
<dbReference type="Gene3D" id="3.30.70.1230">
    <property type="entry name" value="Nucleotide cyclase"/>
    <property type="match status" value="1"/>
</dbReference>
<proteinExistence type="inferred from homology"/>
<sequence length="1128" mass="128739">MAQWTELLLILLVQHCVPPAMCRQTGGGWEHRARPNVTLAVILPQSNTEYPWAWPRIGPAIDRAVRAVNTDPTLLPDHHLTYAFKNSENKGGICSESEASLMAVDLKFAYNPWAFIGPGCSYTSSPVGLFTTHWDIPMVTAGAPAVAFYGGVYPSITNTGPTHMKLGKFALRICEHFGWRDHVMLIFSDKKVDDRPCYFTVEGLYMQLKTTNITLAERVFEEDKTLVNYSQILADIQNDGRVMFVCCEPDVFRKLMVQFWREDLPHEQYVFFYIDVFGYSLQSGCQQPWFRGDEDDAVAKEAFQSVKILTYREPQNPEYKEFISNLKTDAKHMFNYTIGDSLMNIIAGGFYDSVMLYAQALNETMTPAGDRPPGKLVNDRMWNRIFHGVTGIVHLDEYGDRETEFALWDMTDRDSRNFQTVLVYNSAEEHLTVVPGTTVHWLGGNCPPDVPVCGFKNDNPACLTKTVTIHQMVLIVLFFIVTMILTIAVFIYRCVLLNSVVNPKIHKAQQQARKGNIVAIKYTNRKRVELNRKILFELKHDILENDSITLDWMFKYSLINDIVKGMVFLHNSVIVSHGKLKSSNCVVDNRFVLKITDYGLSSFRSEGESVRDAHCVLRTLWMAPELLRMEAPPPRGTQKGDVYSFGIILQEVALRRGAFYLEGDPLSPKEIVDRVVLGEWPCLRPTIDPQAHSPELGQVMQRCWAEEPTERPEFNQIRVLLRKHNSTPTTWRSWWKNEHKLIMRRNARQKLSSIRYYHSQYCPDKSQYCADTSQYCPDTSQYCADTSRYCTDTSHYCTDTSQYCTDTSHYCTDTSHYCTDTSQYCTDTSHYCTDTSRYCTDTSRYCTDTSRYCTYTSRHCTDTSRHCTDTSRYCTYTSRYCTDTSRHCTDTSRHCTDTSRYCTYTSRYCTDTSRHCTDTSRSVAEQLKRGETVQAEAFDSVTIYFSDIVGFTAISAESTPLEVVTLLNDLYTCFDAIIDNFDVYKVETIGDAYMVVSGLPVRNGKLHGREIARMALALLDAVRTFQICHRPEEQLKLRIGIHSGPVCAGVVGLKMPRYCLFGDTVNTSSRMESSGEALKIHVSAATHEVLQDFQCFQLELRGNIPVKGKGQMTTYWLLGERNVQPEET</sequence>
<comment type="similarity">
    <text evidence="13">Belongs to the adenylyl cyclase class-4/guanylyl cyclase family.</text>
</comment>
<dbReference type="GO" id="GO:0005524">
    <property type="term" value="F:ATP binding"/>
    <property type="evidence" value="ECO:0007669"/>
    <property type="project" value="InterPro"/>
</dbReference>
<dbReference type="InterPro" id="IPR028082">
    <property type="entry name" value="Peripla_BP_I"/>
</dbReference>
<reference evidence="19 20" key="1">
    <citation type="submission" date="2019-04" db="EMBL/GenBank/DDBJ databases">
        <title>The sequence and de novo assembly of Takifugu bimaculatus genome using PacBio and Hi-C technologies.</title>
        <authorList>
            <person name="Xu P."/>
            <person name="Liu B."/>
            <person name="Zhou Z."/>
        </authorList>
    </citation>
    <scope>NUCLEOTIDE SEQUENCE [LARGE SCALE GENOMIC DNA]</scope>
    <source>
        <strain evidence="19">TB-2018</strain>
        <tissue evidence="19">Muscle</tissue>
    </source>
</reference>
<dbReference type="FunFam" id="3.40.50.2300:FF:000101">
    <property type="entry name" value="Guanylate cyclase"/>
    <property type="match status" value="1"/>
</dbReference>
<evidence type="ECO:0000256" key="2">
    <source>
        <dbReference type="ARBA" id="ARBA00012202"/>
    </source>
</evidence>
<keyword evidence="12 14" id="KW-0141">cGMP biosynthesis</keyword>
<keyword evidence="5" id="KW-0547">Nucleotide-binding</keyword>
<accession>A0A4Z2CCT6</accession>
<evidence type="ECO:0000256" key="9">
    <source>
        <dbReference type="ARBA" id="ARBA00023170"/>
    </source>
</evidence>
<dbReference type="GO" id="GO:0001653">
    <property type="term" value="F:peptide receptor activity"/>
    <property type="evidence" value="ECO:0007669"/>
    <property type="project" value="TreeGrafter"/>
</dbReference>
<dbReference type="SUPFAM" id="SSF56112">
    <property type="entry name" value="Protein kinase-like (PK-like)"/>
    <property type="match status" value="1"/>
</dbReference>
<evidence type="ECO:0000256" key="12">
    <source>
        <dbReference type="ARBA" id="ARBA00023293"/>
    </source>
</evidence>
<dbReference type="SMART" id="SM00044">
    <property type="entry name" value="CYCc"/>
    <property type="match status" value="1"/>
</dbReference>
<feature type="transmembrane region" description="Helical" evidence="15">
    <location>
        <begin position="472"/>
        <end position="495"/>
    </location>
</feature>
<dbReference type="PANTHER" id="PTHR11920">
    <property type="entry name" value="GUANYLYL CYCLASE"/>
    <property type="match status" value="1"/>
</dbReference>
<dbReference type="EC" id="4.6.1.2" evidence="2 14"/>
<dbReference type="GO" id="GO:0004383">
    <property type="term" value="F:guanylate cyclase activity"/>
    <property type="evidence" value="ECO:0007669"/>
    <property type="project" value="UniProtKB-EC"/>
</dbReference>
<evidence type="ECO:0000259" key="18">
    <source>
        <dbReference type="PROSITE" id="PS50125"/>
    </source>
</evidence>
<evidence type="ECO:0000256" key="11">
    <source>
        <dbReference type="ARBA" id="ARBA00023239"/>
    </source>
</evidence>
<keyword evidence="4 16" id="KW-0732">Signal</keyword>
<evidence type="ECO:0000313" key="19">
    <source>
        <dbReference type="EMBL" id="TNN02009.1"/>
    </source>
</evidence>
<dbReference type="GO" id="GO:0035556">
    <property type="term" value="P:intracellular signal transduction"/>
    <property type="evidence" value="ECO:0007669"/>
    <property type="project" value="InterPro"/>
</dbReference>
<evidence type="ECO:0000256" key="13">
    <source>
        <dbReference type="RuleBase" id="RU000405"/>
    </source>
</evidence>